<dbReference type="eggNOG" id="COG5001">
    <property type="taxonomic scope" value="Bacteria"/>
</dbReference>
<dbReference type="PROSITE" id="PS50887">
    <property type="entry name" value="GGDEF"/>
    <property type="match status" value="1"/>
</dbReference>
<dbReference type="NCBIfam" id="TIGR00254">
    <property type="entry name" value="GGDEF"/>
    <property type="match status" value="1"/>
</dbReference>
<dbReference type="SUPFAM" id="SSF55073">
    <property type="entry name" value="Nucleotide cyclase"/>
    <property type="match status" value="1"/>
</dbReference>
<accession>A0A0W0YLE3</accession>
<dbReference type="RefSeq" id="WP_018577872.1">
    <property type="nucleotide sequence ID" value="NZ_KB892415.1"/>
</dbReference>
<dbReference type="SMART" id="SM00052">
    <property type="entry name" value="EAL"/>
    <property type="match status" value="1"/>
</dbReference>
<feature type="domain" description="EAL" evidence="2">
    <location>
        <begin position="293"/>
        <end position="546"/>
    </location>
</feature>
<dbReference type="Proteomes" id="UP000054600">
    <property type="component" value="Unassembled WGS sequence"/>
</dbReference>
<dbReference type="STRING" id="1122169.Lsha_2298"/>
<name>A0A0W0YLE3_9GAMM</name>
<gene>
    <name evidence="4" type="ORF">Lsha_2298</name>
</gene>
<evidence type="ECO:0000259" key="3">
    <source>
        <dbReference type="PROSITE" id="PS50887"/>
    </source>
</evidence>
<keyword evidence="1" id="KW-1133">Transmembrane helix</keyword>
<dbReference type="InterPro" id="IPR029787">
    <property type="entry name" value="Nucleotide_cyclase"/>
</dbReference>
<evidence type="ECO:0000256" key="1">
    <source>
        <dbReference type="SAM" id="Phobius"/>
    </source>
</evidence>
<dbReference type="Gene3D" id="3.20.20.450">
    <property type="entry name" value="EAL domain"/>
    <property type="match status" value="1"/>
</dbReference>
<organism evidence="4 5">
    <name type="scientific">Legionella shakespearei DSM 23087</name>
    <dbReference type="NCBI Taxonomy" id="1122169"/>
    <lineage>
        <taxon>Bacteria</taxon>
        <taxon>Pseudomonadati</taxon>
        <taxon>Pseudomonadota</taxon>
        <taxon>Gammaproteobacteria</taxon>
        <taxon>Legionellales</taxon>
        <taxon>Legionellaceae</taxon>
        <taxon>Legionella</taxon>
    </lineage>
</organism>
<dbReference type="OrthoDB" id="9804951at2"/>
<dbReference type="PANTHER" id="PTHR33121:SF70">
    <property type="entry name" value="SIGNALING PROTEIN YKOW"/>
    <property type="match status" value="1"/>
</dbReference>
<dbReference type="AlphaFoldDB" id="A0A0W0YLE3"/>
<dbReference type="InterPro" id="IPR050706">
    <property type="entry name" value="Cyclic-di-GMP_PDE-like"/>
</dbReference>
<comment type="caution">
    <text evidence="4">The sequence shown here is derived from an EMBL/GenBank/DDBJ whole genome shotgun (WGS) entry which is preliminary data.</text>
</comment>
<dbReference type="EMBL" id="LNYW01000065">
    <property type="protein sequence ID" value="KTD57745.1"/>
    <property type="molecule type" value="Genomic_DNA"/>
</dbReference>
<evidence type="ECO:0000259" key="2">
    <source>
        <dbReference type="PROSITE" id="PS50883"/>
    </source>
</evidence>
<dbReference type="InterPro" id="IPR001633">
    <property type="entry name" value="EAL_dom"/>
</dbReference>
<feature type="domain" description="GGDEF" evidence="3">
    <location>
        <begin position="143"/>
        <end position="285"/>
    </location>
</feature>
<keyword evidence="1" id="KW-0472">Membrane</keyword>
<dbReference type="PROSITE" id="PS50883">
    <property type="entry name" value="EAL"/>
    <property type="match status" value="1"/>
</dbReference>
<evidence type="ECO:0000313" key="5">
    <source>
        <dbReference type="Proteomes" id="UP000054600"/>
    </source>
</evidence>
<dbReference type="Pfam" id="PF00563">
    <property type="entry name" value="EAL"/>
    <property type="match status" value="1"/>
</dbReference>
<sequence length="550" mass="61543">MNIKNNITPSSIILKSHVNRYTFLGLAIALSSILIASLVVSYQMTGEVSLAGFILAQKSNPAIWILNLTPFMFGYWGQAFCEGLVDKAQSFLGDRTKEFLNISNNLELKLKYESNHDSLTNLPNARMFTEQIDHDIQQLGNQGQLAVIVIKINDFQNINYNFGTFNANTVIIQFAEKLKGILIDPYMLQVSLGINIVARLHSDEFALLLPRLKKDFNADELLSSLLKLITANLMIDGININITTTSGMAIYPAHGEEAETLLHNASIAVHHARKEGRPYTLYNTGMEEDFTQNKIMLNELKRSIENNDLEIYYQPLVELASGKIVGAESLVRFEHPVYGILSAEKFIPLVEGTSLIHLLTAFMLKGVIKQIASWHEAGYMLSASVNLSVKDASDRELPGFIEKLLRDYEVAPEFLKLEFTERACLTDQATTKEVLEQLSTMGIKLSIDDFCSGYSSFIYLTNYPIDDIKIEKSYVLKMTKDAKKAKIVEAIIKLAQTLGLEAMADGIADEATLEQLKELGCTYGQGFYFSRAVTATDFKRLLSKKVSHKK</sequence>
<evidence type="ECO:0000313" key="4">
    <source>
        <dbReference type="EMBL" id="KTD57745.1"/>
    </source>
</evidence>
<dbReference type="CDD" id="cd01949">
    <property type="entry name" value="GGDEF"/>
    <property type="match status" value="1"/>
</dbReference>
<dbReference type="SMART" id="SM00267">
    <property type="entry name" value="GGDEF"/>
    <property type="match status" value="1"/>
</dbReference>
<dbReference type="GO" id="GO:0071111">
    <property type="term" value="F:cyclic-guanylate-specific phosphodiesterase activity"/>
    <property type="evidence" value="ECO:0007669"/>
    <property type="project" value="InterPro"/>
</dbReference>
<dbReference type="Gene3D" id="3.30.70.270">
    <property type="match status" value="1"/>
</dbReference>
<dbReference type="PATRIC" id="fig|1122169.6.peg.2645"/>
<dbReference type="Pfam" id="PF00990">
    <property type="entry name" value="GGDEF"/>
    <property type="match status" value="1"/>
</dbReference>
<dbReference type="CDD" id="cd01948">
    <property type="entry name" value="EAL"/>
    <property type="match status" value="1"/>
</dbReference>
<dbReference type="SUPFAM" id="SSF141868">
    <property type="entry name" value="EAL domain-like"/>
    <property type="match status" value="1"/>
</dbReference>
<keyword evidence="5" id="KW-1185">Reference proteome</keyword>
<feature type="transmembrane region" description="Helical" evidence="1">
    <location>
        <begin position="21"/>
        <end position="42"/>
    </location>
</feature>
<keyword evidence="1" id="KW-0812">Transmembrane</keyword>
<dbReference type="InterPro" id="IPR035919">
    <property type="entry name" value="EAL_sf"/>
</dbReference>
<proteinExistence type="predicted"/>
<dbReference type="InterPro" id="IPR000160">
    <property type="entry name" value="GGDEF_dom"/>
</dbReference>
<reference evidence="4 5" key="1">
    <citation type="submission" date="2015-11" db="EMBL/GenBank/DDBJ databases">
        <title>Genomic analysis of 38 Legionella species identifies large and diverse effector repertoires.</title>
        <authorList>
            <person name="Burstein D."/>
            <person name="Amaro F."/>
            <person name="Zusman T."/>
            <person name="Lifshitz Z."/>
            <person name="Cohen O."/>
            <person name="Gilbert J.A."/>
            <person name="Pupko T."/>
            <person name="Shuman H.A."/>
            <person name="Segal G."/>
        </authorList>
    </citation>
    <scope>NUCLEOTIDE SEQUENCE [LARGE SCALE GENOMIC DNA]</scope>
    <source>
        <strain evidence="4 5">ATCC 49655</strain>
    </source>
</reference>
<dbReference type="InterPro" id="IPR043128">
    <property type="entry name" value="Rev_trsase/Diguanyl_cyclase"/>
</dbReference>
<dbReference type="PANTHER" id="PTHR33121">
    <property type="entry name" value="CYCLIC DI-GMP PHOSPHODIESTERASE PDEF"/>
    <property type="match status" value="1"/>
</dbReference>
<protein>
    <submittedName>
        <fullName evidence="4">Diguanylate cyclase/phosphodiesterase domain 2</fullName>
    </submittedName>
</protein>